<gene>
    <name evidence="1" type="ORF">PAMC26510_25040</name>
</gene>
<sequence length="67" mass="7500">MYALSLRPVIASSRFAKAQGQRLDFCTIELVRRLEPRVPNLYKIVRECLALAAGTSPSIRRIAIGKN</sequence>
<accession>A0A242MI93</accession>
<evidence type="ECO:0000313" key="2">
    <source>
        <dbReference type="Proteomes" id="UP000194546"/>
    </source>
</evidence>
<dbReference type="AlphaFoldDB" id="A0A242MI93"/>
<proteinExistence type="predicted"/>
<dbReference type="EMBL" id="NBTY01000135">
    <property type="protein sequence ID" value="OTP70897.1"/>
    <property type="molecule type" value="Genomic_DNA"/>
</dbReference>
<name>A0A242MI93_CABSO</name>
<comment type="caution">
    <text evidence="1">The sequence shown here is derived from an EMBL/GenBank/DDBJ whole genome shotgun (WGS) entry which is preliminary data.</text>
</comment>
<reference evidence="1 2" key="1">
    <citation type="submission" date="2017-03" db="EMBL/GenBank/DDBJ databases">
        <title>Genome analysis of strain PAMC 26510.</title>
        <authorList>
            <person name="Oh H.-M."/>
            <person name="Yang J.-A."/>
        </authorList>
    </citation>
    <scope>NUCLEOTIDE SEQUENCE [LARGE SCALE GENOMIC DNA]</scope>
    <source>
        <strain evidence="1 2">PAMC 26510</strain>
    </source>
</reference>
<evidence type="ECO:0000313" key="1">
    <source>
        <dbReference type="EMBL" id="OTP70897.1"/>
    </source>
</evidence>
<dbReference type="Proteomes" id="UP000194546">
    <property type="component" value="Unassembled WGS sequence"/>
</dbReference>
<organism evidence="1 2">
    <name type="scientific">Caballeronia sordidicola</name>
    <name type="common">Burkholderia sordidicola</name>
    <dbReference type="NCBI Taxonomy" id="196367"/>
    <lineage>
        <taxon>Bacteria</taxon>
        <taxon>Pseudomonadati</taxon>
        <taxon>Pseudomonadota</taxon>
        <taxon>Betaproteobacteria</taxon>
        <taxon>Burkholderiales</taxon>
        <taxon>Burkholderiaceae</taxon>
        <taxon>Caballeronia</taxon>
    </lineage>
</organism>
<protein>
    <submittedName>
        <fullName evidence="1">Uncharacterized protein</fullName>
    </submittedName>
</protein>